<dbReference type="PANTHER" id="PTHR34820">
    <property type="entry name" value="INNER MEMBRANE PROTEIN YEBZ"/>
    <property type="match status" value="1"/>
</dbReference>
<name>A0A0F6QX26_9CORY</name>
<dbReference type="PANTHER" id="PTHR34820:SF4">
    <property type="entry name" value="INNER MEMBRANE PROTEIN YEBZ"/>
    <property type="match status" value="1"/>
</dbReference>
<feature type="transmembrane region" description="Helical" evidence="6">
    <location>
        <begin position="484"/>
        <end position="504"/>
    </location>
</feature>
<dbReference type="PATRIC" id="fig|161896.4.peg.1773"/>
<evidence type="ECO:0000256" key="1">
    <source>
        <dbReference type="ARBA" id="ARBA00004651"/>
    </source>
</evidence>
<comment type="subcellular location">
    <subcellularLocation>
        <location evidence="1">Cell membrane</location>
        <topology evidence="1">Multi-pass membrane protein</topology>
    </subcellularLocation>
</comment>
<keyword evidence="9" id="KW-1185">Reference proteome</keyword>
<feature type="transmembrane region" description="Helical" evidence="6">
    <location>
        <begin position="252"/>
        <end position="270"/>
    </location>
</feature>
<dbReference type="Proteomes" id="UP000033566">
    <property type="component" value="Chromosome"/>
</dbReference>
<evidence type="ECO:0000256" key="3">
    <source>
        <dbReference type="ARBA" id="ARBA00022692"/>
    </source>
</evidence>
<feature type="transmembrane region" description="Helical" evidence="6">
    <location>
        <begin position="221"/>
        <end position="240"/>
    </location>
</feature>
<feature type="transmembrane region" description="Helical" evidence="6">
    <location>
        <begin position="186"/>
        <end position="209"/>
    </location>
</feature>
<feature type="transmembrane region" description="Helical" evidence="6">
    <location>
        <begin position="53"/>
        <end position="75"/>
    </location>
</feature>
<feature type="transmembrane region" description="Helical" evidence="6">
    <location>
        <begin position="418"/>
        <end position="438"/>
    </location>
</feature>
<keyword evidence="2" id="KW-1003">Cell membrane</keyword>
<feature type="transmembrane region" description="Helical" evidence="6">
    <location>
        <begin position="602"/>
        <end position="627"/>
    </location>
</feature>
<dbReference type="GO" id="GO:0006825">
    <property type="term" value="P:copper ion transport"/>
    <property type="evidence" value="ECO:0007669"/>
    <property type="project" value="InterPro"/>
</dbReference>
<evidence type="ECO:0000256" key="4">
    <source>
        <dbReference type="ARBA" id="ARBA00022989"/>
    </source>
</evidence>
<feature type="transmembrane region" description="Helical" evidence="6">
    <location>
        <begin position="355"/>
        <end position="377"/>
    </location>
</feature>
<feature type="transmembrane region" description="Helical" evidence="6">
    <location>
        <begin position="142"/>
        <end position="166"/>
    </location>
</feature>
<keyword evidence="5 6" id="KW-0472">Membrane</keyword>
<feature type="domain" description="Copper resistance protein D" evidence="7">
    <location>
        <begin position="283"/>
        <end position="376"/>
    </location>
</feature>
<dbReference type="InterPro" id="IPR019108">
    <property type="entry name" value="Caa3_assmbl_CtaG-rel"/>
</dbReference>
<keyword evidence="4 6" id="KW-1133">Transmembrane helix</keyword>
<dbReference type="EMBL" id="CP011311">
    <property type="protein sequence ID" value="AKE39757.1"/>
    <property type="molecule type" value="Genomic_DNA"/>
</dbReference>
<dbReference type="InterPro" id="IPR008457">
    <property type="entry name" value="Cu-R_CopD_dom"/>
</dbReference>
<evidence type="ECO:0000256" key="5">
    <source>
        <dbReference type="ARBA" id="ARBA00023136"/>
    </source>
</evidence>
<dbReference type="AlphaFoldDB" id="A0A0F6QX26"/>
<proteinExistence type="predicted"/>
<gene>
    <name evidence="8" type="ORF">UL81_09045</name>
</gene>
<dbReference type="GO" id="GO:0005886">
    <property type="term" value="C:plasma membrane"/>
    <property type="evidence" value="ECO:0007669"/>
    <property type="project" value="UniProtKB-SubCell"/>
</dbReference>
<evidence type="ECO:0000256" key="6">
    <source>
        <dbReference type="SAM" id="Phobius"/>
    </source>
</evidence>
<dbReference type="KEGG" id="ccj:UL81_09045"/>
<evidence type="ECO:0000313" key="9">
    <source>
        <dbReference type="Proteomes" id="UP000033566"/>
    </source>
</evidence>
<dbReference type="Pfam" id="PF05425">
    <property type="entry name" value="CopD"/>
    <property type="match status" value="1"/>
</dbReference>
<feature type="transmembrane region" description="Helical" evidence="6">
    <location>
        <begin position="290"/>
        <end position="308"/>
    </location>
</feature>
<keyword evidence="3 6" id="KW-0812">Transmembrane</keyword>
<feature type="transmembrane region" description="Helical" evidence="6">
    <location>
        <begin position="565"/>
        <end position="582"/>
    </location>
</feature>
<sequence length="715" mass="79155">MHSSPDGRDGDNSVSFRFAYTRGVRMRGMDLSQHSAEQSTAPAKDTRAKSSTVINIAAMVVAGFVAGFISLFFLADSLAALGIPDPGRLTTFGLPFFRGAAWILMALAVGSFMVSAFLIPPDVPDKDNERLIEAPLTVDGHLAARTGALAALGVALVALVEVPLVLSDLTGTPFFQTFSPDMMSIALGQIPTAQVWLLTAGIALLVGIMGLVSKHWRMQPILFVLAVAQVIPLGMEGHSAAGGDHDYGTNSFLWHLVLIVLWVGGLLGLIAHGRRLGPNMQTAVRRYSNVALFAIIGLAISGLINAAIRIEFGDWFTTRYGLIIVTKTALTIALALFGFAHRQITMPQLKNKPQLFIRVAIVEVLVMAATVGVAGTMGRTPPPPPRDPNLNSMQILMGYELLEAPTMTNIWTMFRFDIMFGTIALLLAGFYLYALYRLKQRGLTWSVGRTVWFMLGSLTLFVVMSTGIGLYIPALYSYHMLGHMILSMVVPLFWVLGAPLTLILEAFEPGEPGKPTLHDWVEALTKSKLLRFVTNPIVNLLQFLFFFYVIYLFADLYNFAISEHAGHLIMNFAFLISGYMYFWEVIGPDPLPNRRPTPIRLLVLFISMPIHLFAGVYLMQLQTILGLEFYQSLQLPWEPDLRIDQRVGGGIAWGFGQFPLVIVFAKLFIDWLRDDRADAVRYDAKADIDDDAELEEYNRMLQQMRGGDDSSFRQY</sequence>
<evidence type="ECO:0000256" key="2">
    <source>
        <dbReference type="ARBA" id="ARBA00022475"/>
    </source>
</evidence>
<dbReference type="InterPro" id="IPR032694">
    <property type="entry name" value="CopC/D"/>
</dbReference>
<feature type="transmembrane region" description="Helical" evidence="6">
    <location>
        <begin position="647"/>
        <end position="669"/>
    </location>
</feature>
<feature type="transmembrane region" description="Helical" evidence="6">
    <location>
        <begin position="532"/>
        <end position="553"/>
    </location>
</feature>
<accession>A0A0F6QX26</accession>
<feature type="transmembrane region" description="Helical" evidence="6">
    <location>
        <begin position="320"/>
        <end position="340"/>
    </location>
</feature>
<evidence type="ECO:0000313" key="8">
    <source>
        <dbReference type="EMBL" id="AKE39757.1"/>
    </source>
</evidence>
<organism evidence="8 9">
    <name type="scientific">Corynebacterium camporealensis</name>
    <dbReference type="NCBI Taxonomy" id="161896"/>
    <lineage>
        <taxon>Bacteria</taxon>
        <taxon>Bacillati</taxon>
        <taxon>Actinomycetota</taxon>
        <taxon>Actinomycetes</taxon>
        <taxon>Mycobacteriales</taxon>
        <taxon>Corynebacteriaceae</taxon>
        <taxon>Corynebacterium</taxon>
    </lineage>
</organism>
<reference evidence="8 9" key="1">
    <citation type="journal article" date="2015" name="Genome Announc.">
        <title>Complete Genome Sequence of Corynebacterium camporealensis DSM 44610, Isolated from the Milk of a Manchega Sheep with Subclinical Mastitis.</title>
        <authorList>
            <person name="Ruckert C."/>
            <person name="Albersmeier A."/>
            <person name="Winkler A."/>
            <person name="Tauch A."/>
        </authorList>
    </citation>
    <scope>NUCLEOTIDE SEQUENCE [LARGE SCALE GENOMIC DNA]</scope>
    <source>
        <strain evidence="8 9">DSM 44610</strain>
    </source>
</reference>
<protein>
    <submittedName>
        <fullName evidence="8">Putative membrane protein</fullName>
    </submittedName>
</protein>
<dbReference type="HOGENOM" id="CLU_016803_0_0_11"/>
<feature type="transmembrane region" description="Helical" evidence="6">
    <location>
        <begin position="450"/>
        <end position="472"/>
    </location>
</feature>
<feature type="transmembrane region" description="Helical" evidence="6">
    <location>
        <begin position="95"/>
        <end position="121"/>
    </location>
</feature>
<dbReference type="Pfam" id="PF09678">
    <property type="entry name" value="Caa3_CtaG"/>
    <property type="match status" value="1"/>
</dbReference>
<evidence type="ECO:0000259" key="7">
    <source>
        <dbReference type="Pfam" id="PF05425"/>
    </source>
</evidence>